<feature type="compositionally biased region" description="Polar residues" evidence="1">
    <location>
        <begin position="295"/>
        <end position="334"/>
    </location>
</feature>
<feature type="compositionally biased region" description="Polar residues" evidence="1">
    <location>
        <begin position="21"/>
        <end position="48"/>
    </location>
</feature>
<feature type="region of interest" description="Disordered" evidence="1">
    <location>
        <begin position="10"/>
        <end position="53"/>
    </location>
</feature>
<gene>
    <name evidence="2" type="ORF">Slin15195_G060840</name>
</gene>
<evidence type="ECO:0000313" key="2">
    <source>
        <dbReference type="EMBL" id="USW52765.1"/>
    </source>
</evidence>
<dbReference type="EMBL" id="CP099421">
    <property type="protein sequence ID" value="USW52765.1"/>
    <property type="molecule type" value="Genomic_DNA"/>
</dbReference>
<sequence length="674" mass="74316">MTNQVVVLEIEDGSAPATTRDAPTNTTSAANGLTNTPRPARPSANSRLPDTPRRLCDLPEYANRYQPIFSTLEDVVYRDSHKFCLKPPYWERWSDADYLEFAHQLQLVDLRPMARALNKPVEEVLHMYDGVVVGLLKDASKASKRGVQTMKSWFKLYRESGTPTRIWTDTKIQGELEDITCQTIHLILEDGNKGKITLDQLNKADYAWIHENILLQNRKILSGMADGEESKYDTDDGLPPYLPTQSLKRKLSPEIATPQPQKKARLEVEPATAPAKLVATPSAPTTAQAMARQPQPESTPSKPPVTAQTPQTQIKTSEATPQVSASPAPTNTPAGRQAAVPDSPATFRAATPHLSSLDARQATVTPSQGRSAVHQAATVTTPKPSLLVKIPIASPEDSMIYRPWTSVGVIAGLKATSPAAIVVEEQNGKTEIVLSRCALNEKDKKWLNEAYKSEMVDKESWYILLAKDSSATSSNAFRLWTASKRLARAEQILHHSVRLLLLSDRTTMEVSVDELSEADHAYLQEHFTADEIERLDSAAAEQEATGSDADAENEVEEPGEVIEVLHPTTVGISRDTVTSSEATQQSVVKSRGTAALSSEEPYEAITGAPIRSWTDDSFMANLVGIANRVVYLRVEGEAGVRKLPMADWTVEDKEWLRDYLVDEQRRILSGKLRK</sequence>
<proteinExistence type="predicted"/>
<protein>
    <submittedName>
        <fullName evidence="2">Uncharacterized protein</fullName>
    </submittedName>
</protein>
<dbReference type="AlphaFoldDB" id="A0A9Q9AUI4"/>
<name>A0A9Q9AUI4_9PEZI</name>
<feature type="region of interest" description="Disordered" evidence="1">
    <location>
        <begin position="359"/>
        <end position="378"/>
    </location>
</feature>
<organism evidence="2 3">
    <name type="scientific">Septoria linicola</name>
    <dbReference type="NCBI Taxonomy" id="215465"/>
    <lineage>
        <taxon>Eukaryota</taxon>
        <taxon>Fungi</taxon>
        <taxon>Dikarya</taxon>
        <taxon>Ascomycota</taxon>
        <taxon>Pezizomycotina</taxon>
        <taxon>Dothideomycetes</taxon>
        <taxon>Dothideomycetidae</taxon>
        <taxon>Mycosphaerellales</taxon>
        <taxon>Mycosphaerellaceae</taxon>
        <taxon>Septoria</taxon>
    </lineage>
</organism>
<feature type="compositionally biased region" description="Acidic residues" evidence="1">
    <location>
        <begin position="549"/>
        <end position="559"/>
    </location>
</feature>
<reference evidence="2" key="1">
    <citation type="submission" date="2022-06" db="EMBL/GenBank/DDBJ databases">
        <title>Complete genome sequences of two strains of the flax pathogen Septoria linicola.</title>
        <authorList>
            <person name="Lapalu N."/>
            <person name="Simon A."/>
            <person name="Demenou B."/>
            <person name="Paumier D."/>
            <person name="Guillot M.-P."/>
            <person name="Gout L."/>
            <person name="Valade R."/>
        </authorList>
    </citation>
    <scope>NUCLEOTIDE SEQUENCE</scope>
    <source>
        <strain evidence="2">SE15195</strain>
    </source>
</reference>
<feature type="region of interest" description="Disordered" evidence="1">
    <location>
        <begin position="227"/>
        <end position="341"/>
    </location>
</feature>
<feature type="region of interest" description="Disordered" evidence="1">
    <location>
        <begin position="538"/>
        <end position="559"/>
    </location>
</feature>
<evidence type="ECO:0000313" key="3">
    <source>
        <dbReference type="Proteomes" id="UP001056384"/>
    </source>
</evidence>
<keyword evidence="3" id="KW-1185">Reference proteome</keyword>
<accession>A0A9Q9AUI4</accession>
<evidence type="ECO:0000256" key="1">
    <source>
        <dbReference type="SAM" id="MobiDB-lite"/>
    </source>
</evidence>
<dbReference type="Proteomes" id="UP001056384">
    <property type="component" value="Chromosome 4"/>
</dbReference>
<feature type="region of interest" description="Disordered" evidence="1">
    <location>
        <begin position="576"/>
        <end position="595"/>
    </location>
</feature>
<feature type="compositionally biased region" description="Polar residues" evidence="1">
    <location>
        <begin position="576"/>
        <end position="588"/>
    </location>
</feature>